<sequence length="399" mass="45024">MSFVFLGISSIQKIHEQKRKHKWATQVMNKLLDRTSSYRYAQNPKETRAIDEAEIRQVPKPTELEEESGFTIASTNPSGTKGKKDENVGDKKMKRQLMTPILIAAKMGVSEMVEKILKKFPVAIHDVDSENKNVALLAIENRQSHVFKLLQKKKKSIASLLRQVDNKGNNALHLAAKCGNYRPWRTPGAALQMQWELKWYMVVKNSMRHHFVRYNKEGKTSEEIFTTSHKDLHRDGSNWLIKTSESCSVVAALIATVAFATSATVPGGLDKYGEPVFEDKPAFNAFTISSLLSLCLSVTALVFFLSIITSRYEVHDFSSSLPRKLLLGLTSLFASIASVLVSFCTGHMFLLNRQLRHVAYPLYATTCIPITIFALAQLPLYYDLIKGIFTKVPQQTYME</sequence>
<evidence type="ECO:0000313" key="5">
    <source>
        <dbReference type="Proteomes" id="UP000250321"/>
    </source>
</evidence>
<evidence type="ECO:0000259" key="3">
    <source>
        <dbReference type="Pfam" id="PF13962"/>
    </source>
</evidence>
<keyword evidence="2" id="KW-0812">Transmembrane</keyword>
<dbReference type="OrthoDB" id="1868897at2759"/>
<evidence type="ECO:0000256" key="2">
    <source>
        <dbReference type="SAM" id="Phobius"/>
    </source>
</evidence>
<dbReference type="InterPro" id="IPR026961">
    <property type="entry name" value="PGG_dom"/>
</dbReference>
<dbReference type="STRING" id="2094558.A0A314UPF5"/>
<name>A0A314UPF5_PRUYE</name>
<dbReference type="Pfam" id="PF12796">
    <property type="entry name" value="Ank_2"/>
    <property type="match status" value="1"/>
</dbReference>
<comment type="caution">
    <text evidence="4">The sequence shown here is derived from an EMBL/GenBank/DDBJ whole genome shotgun (WGS) entry which is preliminary data.</text>
</comment>
<dbReference type="InterPro" id="IPR002110">
    <property type="entry name" value="Ankyrin_rpt"/>
</dbReference>
<protein>
    <submittedName>
        <fullName evidence="4">Ankyrin repeat-containing protein</fullName>
    </submittedName>
</protein>
<dbReference type="Gene3D" id="1.25.40.20">
    <property type="entry name" value="Ankyrin repeat-containing domain"/>
    <property type="match status" value="1"/>
</dbReference>
<dbReference type="PANTHER" id="PTHR24177:SF470">
    <property type="entry name" value="ANKYRIN REPEAT PROTEIN"/>
    <property type="match status" value="1"/>
</dbReference>
<reference evidence="4 5" key="1">
    <citation type="submission" date="2018-02" db="EMBL/GenBank/DDBJ databases">
        <title>Draft genome of wild Prunus yedoensis var. nudiflora.</title>
        <authorList>
            <person name="Baek S."/>
            <person name="Kim J.-H."/>
            <person name="Choi K."/>
            <person name="Kim G.-B."/>
            <person name="Cho A."/>
            <person name="Jang H."/>
            <person name="Shin C.-H."/>
            <person name="Yu H.-J."/>
            <person name="Mun J.-H."/>
        </authorList>
    </citation>
    <scope>NUCLEOTIDE SEQUENCE [LARGE SCALE GENOMIC DNA]</scope>
    <source>
        <strain evidence="5">cv. Jeju island</strain>
        <tissue evidence="4">Leaf</tissue>
    </source>
</reference>
<dbReference type="AlphaFoldDB" id="A0A314UPF5"/>
<dbReference type="SUPFAM" id="SSF48403">
    <property type="entry name" value="Ankyrin repeat"/>
    <property type="match status" value="1"/>
</dbReference>
<accession>A0A314UPF5</accession>
<keyword evidence="5" id="KW-1185">Reference proteome</keyword>
<gene>
    <name evidence="4" type="ORF">Pyn_17857</name>
</gene>
<dbReference type="EMBL" id="PJQY01003196">
    <property type="protein sequence ID" value="PQM39363.1"/>
    <property type="molecule type" value="Genomic_DNA"/>
</dbReference>
<evidence type="ECO:0000313" key="4">
    <source>
        <dbReference type="EMBL" id="PQM39363.1"/>
    </source>
</evidence>
<feature type="domain" description="PGG" evidence="3">
    <location>
        <begin position="238"/>
        <end position="348"/>
    </location>
</feature>
<feature type="region of interest" description="Disordered" evidence="1">
    <location>
        <begin position="64"/>
        <end position="87"/>
    </location>
</feature>
<dbReference type="Proteomes" id="UP000250321">
    <property type="component" value="Unassembled WGS sequence"/>
</dbReference>
<feature type="transmembrane region" description="Helical" evidence="2">
    <location>
        <begin position="362"/>
        <end position="382"/>
    </location>
</feature>
<feature type="transmembrane region" description="Helical" evidence="2">
    <location>
        <begin position="285"/>
        <end position="305"/>
    </location>
</feature>
<feature type="transmembrane region" description="Helical" evidence="2">
    <location>
        <begin position="247"/>
        <end position="265"/>
    </location>
</feature>
<dbReference type="Pfam" id="PF13962">
    <property type="entry name" value="PGG"/>
    <property type="match status" value="1"/>
</dbReference>
<keyword evidence="2" id="KW-0472">Membrane</keyword>
<organism evidence="4 5">
    <name type="scientific">Prunus yedoensis var. nudiflora</name>
    <dbReference type="NCBI Taxonomy" id="2094558"/>
    <lineage>
        <taxon>Eukaryota</taxon>
        <taxon>Viridiplantae</taxon>
        <taxon>Streptophyta</taxon>
        <taxon>Embryophyta</taxon>
        <taxon>Tracheophyta</taxon>
        <taxon>Spermatophyta</taxon>
        <taxon>Magnoliopsida</taxon>
        <taxon>eudicotyledons</taxon>
        <taxon>Gunneridae</taxon>
        <taxon>Pentapetalae</taxon>
        <taxon>rosids</taxon>
        <taxon>fabids</taxon>
        <taxon>Rosales</taxon>
        <taxon>Rosaceae</taxon>
        <taxon>Amygdaloideae</taxon>
        <taxon>Amygdaleae</taxon>
        <taxon>Prunus</taxon>
    </lineage>
</organism>
<dbReference type="GO" id="GO:0016020">
    <property type="term" value="C:membrane"/>
    <property type="evidence" value="ECO:0007669"/>
    <property type="project" value="TreeGrafter"/>
</dbReference>
<keyword evidence="2" id="KW-1133">Transmembrane helix</keyword>
<feature type="transmembrane region" description="Helical" evidence="2">
    <location>
        <begin position="325"/>
        <end position="350"/>
    </location>
</feature>
<dbReference type="PANTHER" id="PTHR24177">
    <property type="entry name" value="CASKIN"/>
    <property type="match status" value="1"/>
</dbReference>
<proteinExistence type="predicted"/>
<dbReference type="InterPro" id="IPR036770">
    <property type="entry name" value="Ankyrin_rpt-contain_sf"/>
</dbReference>
<evidence type="ECO:0000256" key="1">
    <source>
        <dbReference type="SAM" id="MobiDB-lite"/>
    </source>
</evidence>